<reference evidence="3 4" key="1">
    <citation type="submission" date="2016-09" db="EMBL/GenBank/DDBJ databases">
        <authorList>
            <person name="Capua I."/>
            <person name="De Benedictis P."/>
            <person name="Joannis T."/>
            <person name="Lombin L.H."/>
            <person name="Cattoli G."/>
        </authorList>
    </citation>
    <scope>NUCLEOTIDE SEQUENCE [LARGE SCALE GENOMIC DNA]</scope>
    <source>
        <strain evidence="3 4">IMI 309357</strain>
    </source>
</reference>
<feature type="compositionally biased region" description="Acidic residues" evidence="1">
    <location>
        <begin position="43"/>
        <end position="56"/>
    </location>
</feature>
<dbReference type="RefSeq" id="XP_022475567.1">
    <property type="nucleotide sequence ID" value="XM_022617850.1"/>
</dbReference>
<evidence type="ECO:0000313" key="4">
    <source>
        <dbReference type="Proteomes" id="UP000176998"/>
    </source>
</evidence>
<dbReference type="EMBL" id="MJBS01000046">
    <property type="protein sequence ID" value="OHE98417.1"/>
    <property type="molecule type" value="Genomic_DNA"/>
</dbReference>
<dbReference type="Proteomes" id="UP000176998">
    <property type="component" value="Unassembled WGS sequence"/>
</dbReference>
<keyword evidence="4" id="KW-1185">Reference proteome</keyword>
<keyword evidence="2" id="KW-0472">Membrane</keyword>
<protein>
    <submittedName>
        <fullName evidence="3">Uncharacterized protein</fullName>
    </submittedName>
</protein>
<dbReference type="GeneID" id="34559360"/>
<sequence length="176" mass="18632">MITSALAQGRASLALGNIVAFGAYLLSIVWAISRGTLVPPEASDSDSSSDSEDSDSSDSSSTTWREINAGEKQPVLRPSERFLRRRRLGLTYHIAYLFAGFLAICLSGYILSMQQPKSPMSSSPPKSSSDFSPSAQYCQKSSSPCSAAVAGTAASSSPTRLAATSFCARSAWVSSW</sequence>
<proteinExistence type="predicted"/>
<keyword evidence="2" id="KW-1133">Transmembrane helix</keyword>
<accession>A0A1G4BAI6</accession>
<evidence type="ECO:0000256" key="2">
    <source>
        <dbReference type="SAM" id="Phobius"/>
    </source>
</evidence>
<feature type="transmembrane region" description="Helical" evidence="2">
    <location>
        <begin position="12"/>
        <end position="32"/>
    </location>
</feature>
<feature type="transmembrane region" description="Helical" evidence="2">
    <location>
        <begin position="90"/>
        <end position="111"/>
    </location>
</feature>
<comment type="caution">
    <text evidence="3">The sequence shown here is derived from an EMBL/GenBank/DDBJ whole genome shotgun (WGS) entry which is preliminary data.</text>
</comment>
<dbReference type="STRING" id="1209926.A0A1G4BAI6"/>
<feature type="region of interest" description="Disordered" evidence="1">
    <location>
        <begin position="41"/>
        <end position="70"/>
    </location>
</feature>
<organism evidence="3 4">
    <name type="scientific">Colletotrichum orchidophilum</name>
    <dbReference type="NCBI Taxonomy" id="1209926"/>
    <lineage>
        <taxon>Eukaryota</taxon>
        <taxon>Fungi</taxon>
        <taxon>Dikarya</taxon>
        <taxon>Ascomycota</taxon>
        <taxon>Pezizomycotina</taxon>
        <taxon>Sordariomycetes</taxon>
        <taxon>Hypocreomycetidae</taxon>
        <taxon>Glomerellales</taxon>
        <taxon>Glomerellaceae</taxon>
        <taxon>Colletotrichum</taxon>
    </lineage>
</organism>
<dbReference type="AlphaFoldDB" id="A0A1G4BAI6"/>
<feature type="region of interest" description="Disordered" evidence="1">
    <location>
        <begin position="117"/>
        <end position="141"/>
    </location>
</feature>
<gene>
    <name evidence="3" type="ORF">CORC01_06208</name>
</gene>
<evidence type="ECO:0000256" key="1">
    <source>
        <dbReference type="SAM" id="MobiDB-lite"/>
    </source>
</evidence>
<keyword evidence="2" id="KW-0812">Transmembrane</keyword>
<dbReference type="OrthoDB" id="2127281at2759"/>
<feature type="compositionally biased region" description="Low complexity" evidence="1">
    <location>
        <begin position="117"/>
        <end position="134"/>
    </location>
</feature>
<name>A0A1G4BAI6_9PEZI</name>
<evidence type="ECO:0000313" key="3">
    <source>
        <dbReference type="EMBL" id="OHE98417.1"/>
    </source>
</evidence>